<name>A0AB39ZBW7_DROSZ</name>
<dbReference type="Proteomes" id="UP001652628">
    <property type="component" value="Chromosome 3"/>
</dbReference>
<evidence type="ECO:0000313" key="3">
    <source>
        <dbReference type="RefSeq" id="XP_016932584.4"/>
    </source>
</evidence>
<keyword evidence="1" id="KW-0732">Signal</keyword>
<accession>A0AB39ZBW7</accession>
<dbReference type="GeneID" id="108011854"/>
<evidence type="ECO:0000256" key="1">
    <source>
        <dbReference type="SAM" id="SignalP"/>
    </source>
</evidence>
<proteinExistence type="predicted"/>
<reference evidence="3" key="1">
    <citation type="submission" date="2025-08" db="UniProtKB">
        <authorList>
            <consortium name="RefSeq"/>
        </authorList>
    </citation>
    <scope>IDENTIFICATION</scope>
</reference>
<dbReference type="RefSeq" id="XP_016932584.4">
    <property type="nucleotide sequence ID" value="XM_017077095.4"/>
</dbReference>
<organism evidence="2 3">
    <name type="scientific">Drosophila suzukii</name>
    <name type="common">Spotted-wing drosophila fruit fly</name>
    <dbReference type="NCBI Taxonomy" id="28584"/>
    <lineage>
        <taxon>Eukaryota</taxon>
        <taxon>Metazoa</taxon>
        <taxon>Ecdysozoa</taxon>
        <taxon>Arthropoda</taxon>
        <taxon>Hexapoda</taxon>
        <taxon>Insecta</taxon>
        <taxon>Pterygota</taxon>
        <taxon>Neoptera</taxon>
        <taxon>Endopterygota</taxon>
        <taxon>Diptera</taxon>
        <taxon>Brachycera</taxon>
        <taxon>Muscomorpha</taxon>
        <taxon>Ephydroidea</taxon>
        <taxon>Drosophilidae</taxon>
        <taxon>Drosophila</taxon>
        <taxon>Sophophora</taxon>
    </lineage>
</organism>
<evidence type="ECO:0000313" key="2">
    <source>
        <dbReference type="Proteomes" id="UP001652628"/>
    </source>
</evidence>
<sequence>MRKLVLCLAVLGLISLSLGQTCPPASAEELRCLREWACQYVISLDLRCLIGINGKPLLGNLVSIPGLTGGNSSSPLLGG</sequence>
<protein>
    <submittedName>
        <fullName evidence="3">Uncharacterized protein</fullName>
    </submittedName>
</protein>
<keyword evidence="2" id="KW-1185">Reference proteome</keyword>
<dbReference type="AlphaFoldDB" id="A0AB39ZBW7"/>
<feature type="signal peptide" evidence="1">
    <location>
        <begin position="1"/>
        <end position="19"/>
    </location>
</feature>
<feature type="chain" id="PRO_5047121407" evidence="1">
    <location>
        <begin position="20"/>
        <end position="79"/>
    </location>
</feature>
<gene>
    <name evidence="3" type="primary">LOC108011854</name>
</gene>